<evidence type="ECO:0000313" key="2">
    <source>
        <dbReference type="EMBL" id="GAD68742.1"/>
    </source>
</evidence>
<feature type="signal peptide" evidence="1">
    <location>
        <begin position="1"/>
        <end position="21"/>
    </location>
</feature>
<evidence type="ECO:0000313" key="3">
    <source>
        <dbReference type="Proteomes" id="UP000016570"/>
    </source>
</evidence>
<name>U3A5Z0_VIBPR</name>
<organism evidence="2 3">
    <name type="scientific">Vibrio proteolyticus NBRC 13287</name>
    <dbReference type="NCBI Taxonomy" id="1219065"/>
    <lineage>
        <taxon>Bacteria</taxon>
        <taxon>Pseudomonadati</taxon>
        <taxon>Pseudomonadota</taxon>
        <taxon>Gammaproteobacteria</taxon>
        <taxon>Vibrionales</taxon>
        <taxon>Vibrionaceae</taxon>
        <taxon>Vibrio</taxon>
    </lineage>
</organism>
<evidence type="ECO:0000256" key="1">
    <source>
        <dbReference type="SAM" id="SignalP"/>
    </source>
</evidence>
<protein>
    <submittedName>
        <fullName evidence="2">Uncharacterized protein</fullName>
    </submittedName>
</protein>
<comment type="caution">
    <text evidence="2">The sequence shown here is derived from an EMBL/GenBank/DDBJ whole genome shotgun (WGS) entry which is preliminary data.</text>
</comment>
<dbReference type="RefSeq" id="WP_021706710.1">
    <property type="nucleotide sequence ID" value="NZ_BATJ01000019.1"/>
</dbReference>
<dbReference type="Proteomes" id="UP000016570">
    <property type="component" value="Unassembled WGS sequence"/>
</dbReference>
<keyword evidence="1" id="KW-0732">Signal</keyword>
<dbReference type="EMBL" id="BATJ01000019">
    <property type="protein sequence ID" value="GAD68742.1"/>
    <property type="molecule type" value="Genomic_DNA"/>
</dbReference>
<proteinExistence type="predicted"/>
<dbReference type="AlphaFoldDB" id="U3A5Z0"/>
<feature type="chain" id="PRO_5004637720" evidence="1">
    <location>
        <begin position="22"/>
        <end position="112"/>
    </location>
</feature>
<keyword evidence="3" id="KW-1185">Reference proteome</keyword>
<accession>U3A5Z0</accession>
<gene>
    <name evidence="2" type="ORF">VPR01S_19_00240</name>
</gene>
<reference evidence="2 3" key="1">
    <citation type="submission" date="2013-09" db="EMBL/GenBank/DDBJ databases">
        <title>Whole genome shotgun sequence of Vibrio proteolyticus NBRC 13287.</title>
        <authorList>
            <person name="Isaki S."/>
            <person name="Hosoyama A."/>
            <person name="Numata M."/>
            <person name="Hashimoto M."/>
            <person name="Hosoyama Y."/>
            <person name="Tsuchikane K."/>
            <person name="Noguchi M."/>
            <person name="Hirakata S."/>
            <person name="Ichikawa N."/>
            <person name="Ohji S."/>
            <person name="Yamazoe A."/>
            <person name="Fujita N."/>
        </authorList>
    </citation>
    <scope>NUCLEOTIDE SEQUENCE [LARGE SCALE GENOMIC DNA]</scope>
    <source>
        <strain evidence="2 3">NBRC 13287</strain>
    </source>
</reference>
<sequence>MRSFPLLLCLILGVTAQTAVANSVDVPPDIAFSSCVLKKQDESTHLGLSGDELYYLSLLMCKQEEKNYTTFLSKSSRDLADHDRQLSSLKASLMESAQLKTIIYKLNQQPAQ</sequence>